<dbReference type="Proteomes" id="UP000009885">
    <property type="component" value="Unassembled WGS sequence"/>
</dbReference>
<dbReference type="InterPro" id="IPR006171">
    <property type="entry name" value="TOPRIM_dom"/>
</dbReference>
<proteinExistence type="predicted"/>
<dbReference type="RefSeq" id="WP_009384909.1">
    <property type="nucleotide sequence ID" value="NZ_AMSQ01000025.1"/>
</dbReference>
<dbReference type="STRING" id="1229783.C273_10752"/>
<protein>
    <submittedName>
        <fullName evidence="2">TOPRIM domain-containing protein</fullName>
    </submittedName>
</protein>
<evidence type="ECO:0000259" key="1">
    <source>
        <dbReference type="PROSITE" id="PS50880"/>
    </source>
</evidence>
<dbReference type="InterPro" id="IPR034141">
    <property type="entry name" value="TOPRIM_RNase_M5-like"/>
</dbReference>
<dbReference type="Pfam" id="PF01751">
    <property type="entry name" value="Toprim"/>
    <property type="match status" value="1"/>
</dbReference>
<gene>
    <name evidence="2" type="ORF">C273_10752</name>
</gene>
<dbReference type="CDD" id="cd01027">
    <property type="entry name" value="TOPRIM_RNase_M5_like"/>
    <property type="match status" value="1"/>
</dbReference>
<dbReference type="PANTHER" id="PTHR39964:SF2">
    <property type="entry name" value="UPF0292 PROTEIN MJ1624"/>
    <property type="match status" value="1"/>
</dbReference>
<sequence>MTMIQKVIVVEGKSDKKRVKEVLNESVEIICTHGTMSIEKIDNMLDDLYDKDVFILADADEEGEKIRKWFRMYLSESTHIYIDSTYNEVSRCPRHYLSRRLERFGFKVKKDFVLKGKYTYHECYRAIEQYI</sequence>
<dbReference type="Gene3D" id="3.40.1360.10">
    <property type="match status" value="1"/>
</dbReference>
<dbReference type="OrthoDB" id="2417742at2"/>
<evidence type="ECO:0000313" key="3">
    <source>
        <dbReference type="Proteomes" id="UP000009885"/>
    </source>
</evidence>
<dbReference type="eggNOG" id="COG1658">
    <property type="taxonomic scope" value="Bacteria"/>
</dbReference>
<dbReference type="EMBL" id="AMSQ01000025">
    <property type="protein sequence ID" value="EKU45722.1"/>
    <property type="molecule type" value="Genomic_DNA"/>
</dbReference>
<accession>K9ASW4</accession>
<comment type="caution">
    <text evidence="2">The sequence shown here is derived from an EMBL/GenBank/DDBJ whole genome shotgun (WGS) entry which is preliminary data.</text>
</comment>
<keyword evidence="3" id="KW-1185">Reference proteome</keyword>
<organism evidence="2 3">
    <name type="scientific">Staphylococcus massiliensis S46</name>
    <dbReference type="NCBI Taxonomy" id="1229783"/>
    <lineage>
        <taxon>Bacteria</taxon>
        <taxon>Bacillati</taxon>
        <taxon>Bacillota</taxon>
        <taxon>Bacilli</taxon>
        <taxon>Bacillales</taxon>
        <taxon>Staphylococcaceae</taxon>
        <taxon>Staphylococcus</taxon>
    </lineage>
</organism>
<reference evidence="2 3" key="1">
    <citation type="journal article" date="2013" name="Genome Announc.">
        <title>Genome Sequence of Staphylococcus massiliensis Strain S46, Isolated from the Surface of Healthy Human Skin.</title>
        <authorList>
            <person name="Srivastav R."/>
            <person name="Singh A."/>
            <person name="Jangir P.K."/>
            <person name="Kumari C."/>
            <person name="Muduli S."/>
            <person name="Sharma R."/>
        </authorList>
    </citation>
    <scope>NUCLEOTIDE SEQUENCE [LARGE SCALE GENOMIC DNA]</scope>
    <source>
        <strain evidence="2 3">S46</strain>
    </source>
</reference>
<dbReference type="PATRIC" id="fig|1229783.3.peg.2138"/>
<dbReference type="SUPFAM" id="SSF110455">
    <property type="entry name" value="Toprim domain"/>
    <property type="match status" value="1"/>
</dbReference>
<dbReference type="AlphaFoldDB" id="K9ASW4"/>
<dbReference type="PROSITE" id="PS50880">
    <property type="entry name" value="TOPRIM"/>
    <property type="match status" value="1"/>
</dbReference>
<evidence type="ECO:0000313" key="2">
    <source>
        <dbReference type="EMBL" id="EKU45722.1"/>
    </source>
</evidence>
<feature type="domain" description="Toprim" evidence="1">
    <location>
        <begin position="5"/>
        <end position="89"/>
    </location>
</feature>
<name>K9ASW4_9STAP</name>
<dbReference type="SMART" id="SM00493">
    <property type="entry name" value="TOPRIM"/>
    <property type="match status" value="1"/>
</dbReference>
<dbReference type="PANTHER" id="PTHR39964">
    <property type="entry name" value="UPF0292 PROTEIN TK1411"/>
    <property type="match status" value="1"/>
</dbReference>